<gene>
    <name evidence="3" type="ORF">RT717_05480</name>
</gene>
<comment type="similarity">
    <text evidence="1">Belongs to the Cu-Zn superoxide dismutase family.</text>
</comment>
<feature type="chain" id="PRO_5045151923" description="CHRD domain-containing protein" evidence="2">
    <location>
        <begin position="25"/>
        <end position="406"/>
    </location>
</feature>
<evidence type="ECO:0000313" key="4">
    <source>
        <dbReference type="Proteomes" id="UP001302349"/>
    </source>
</evidence>
<proteinExistence type="inferred from homology"/>
<evidence type="ECO:0000313" key="3">
    <source>
        <dbReference type="EMBL" id="WOK08083.1"/>
    </source>
</evidence>
<sequence>MKKLRTLSLATLSVLGFVLLSSCGGDDDMNPDMPMPTGQSKTYALAAVANPSISGSVAFIENDDNSTTVTISLNNTPAGGQHPAHIHMNTAAEGGDIAITLGTVDGGTGESTVTFSTFDDGTPVTYDDLMTYDGYINVHLSATELGTIVAQGDIGQNELTGMSKTYDLGSVAVADISGTATFSERVNGEALAVLALENTPAGGSHPAHIHMNTAAEGGGISFTFNPVNGDTGMSKTNVAMLNDGTAFTYEDVLDFDGYINVHVSAEDLGTLVAQGDIGQNELTGESKVYTLNSVAVPGINGTATFSERANGEALAVLMLVNTPAGGMHPAHIHNNSAAVGGGIAFTFNTVNGDTGMSKTNVTMLDNDTAFGYADVLTFDGYINVHLSATQLGTIVGQGNIGSNSTE</sequence>
<dbReference type="Proteomes" id="UP001302349">
    <property type="component" value="Chromosome"/>
</dbReference>
<keyword evidence="4" id="KW-1185">Reference proteome</keyword>
<keyword evidence="2" id="KW-0732">Signal</keyword>
<dbReference type="EMBL" id="CP136051">
    <property type="protein sequence ID" value="WOK08083.1"/>
    <property type="molecule type" value="Genomic_DNA"/>
</dbReference>
<evidence type="ECO:0000256" key="1">
    <source>
        <dbReference type="ARBA" id="ARBA00010457"/>
    </source>
</evidence>
<feature type="signal peptide" evidence="2">
    <location>
        <begin position="1"/>
        <end position="24"/>
    </location>
</feature>
<dbReference type="Gene3D" id="2.60.40.200">
    <property type="entry name" value="Superoxide dismutase, copper/zinc binding domain"/>
    <property type="match status" value="1"/>
</dbReference>
<organism evidence="3 4">
    <name type="scientific">Imperialibacter roseus</name>
    <dbReference type="NCBI Taxonomy" id="1324217"/>
    <lineage>
        <taxon>Bacteria</taxon>
        <taxon>Pseudomonadati</taxon>
        <taxon>Bacteroidota</taxon>
        <taxon>Cytophagia</taxon>
        <taxon>Cytophagales</taxon>
        <taxon>Flammeovirgaceae</taxon>
        <taxon>Imperialibacter</taxon>
    </lineage>
</organism>
<evidence type="ECO:0008006" key="5">
    <source>
        <dbReference type="Google" id="ProtNLM"/>
    </source>
</evidence>
<dbReference type="SUPFAM" id="SSF49329">
    <property type="entry name" value="Cu,Zn superoxide dismutase-like"/>
    <property type="match status" value="3"/>
</dbReference>
<dbReference type="RefSeq" id="WP_317490729.1">
    <property type="nucleotide sequence ID" value="NZ_CP136051.1"/>
</dbReference>
<evidence type="ECO:0000256" key="2">
    <source>
        <dbReference type="SAM" id="SignalP"/>
    </source>
</evidence>
<dbReference type="InterPro" id="IPR036423">
    <property type="entry name" value="SOD-like_Cu/Zn_dom_sf"/>
</dbReference>
<accession>A0ABZ0ISR3</accession>
<reference evidence="3 4" key="1">
    <citation type="journal article" date="2023" name="Microbiol. Resour. Announc.">
        <title>Complete Genome Sequence of Imperialibacter roseus strain P4T.</title>
        <authorList>
            <person name="Tizabi D.R."/>
            <person name="Bachvaroff T."/>
            <person name="Hill R.T."/>
        </authorList>
    </citation>
    <scope>NUCLEOTIDE SEQUENCE [LARGE SCALE GENOMIC DNA]</scope>
    <source>
        <strain evidence="3 4">P4T</strain>
    </source>
</reference>
<protein>
    <recommendedName>
        <fullName evidence="5">CHRD domain-containing protein</fullName>
    </recommendedName>
</protein>
<dbReference type="PROSITE" id="PS51257">
    <property type="entry name" value="PROKAR_LIPOPROTEIN"/>
    <property type="match status" value="1"/>
</dbReference>
<name>A0ABZ0ISR3_9BACT</name>